<evidence type="ECO:0000313" key="2">
    <source>
        <dbReference type="Proteomes" id="UP000095280"/>
    </source>
</evidence>
<dbReference type="Proteomes" id="UP000095280">
    <property type="component" value="Unplaced"/>
</dbReference>
<evidence type="ECO:0000256" key="1">
    <source>
        <dbReference type="SAM" id="MobiDB-lite"/>
    </source>
</evidence>
<feature type="compositionally biased region" description="Low complexity" evidence="1">
    <location>
        <begin position="105"/>
        <end position="116"/>
    </location>
</feature>
<keyword evidence="2" id="KW-1185">Reference proteome</keyword>
<organism evidence="2 3">
    <name type="scientific">Macrostomum lignano</name>
    <dbReference type="NCBI Taxonomy" id="282301"/>
    <lineage>
        <taxon>Eukaryota</taxon>
        <taxon>Metazoa</taxon>
        <taxon>Spiralia</taxon>
        <taxon>Lophotrochozoa</taxon>
        <taxon>Platyhelminthes</taxon>
        <taxon>Rhabditophora</taxon>
        <taxon>Macrostomorpha</taxon>
        <taxon>Macrostomida</taxon>
        <taxon>Macrostomidae</taxon>
        <taxon>Macrostomum</taxon>
    </lineage>
</organism>
<sequence length="200" mass="20418">MTWFEFSPSAPSGRTASFLLQRGSLPQASAAGAAHLSGLQRRTAAGLASLATQRLPLSASGTPASCHRPRAAHLWRSNLEFLSARAAPLVPAGHGQLQPYPPPASSAASSGSTAGTVPRFRSRTPGPETSLSGSAFDDQQQQQQQPARPRTPTGLVEGRGYHQQQAGAAASSAASVSLSGHGRLRFAGPAAPGCSGCRGS</sequence>
<accession>A0A1I8FBX2</accession>
<feature type="compositionally biased region" description="Low complexity" evidence="1">
    <location>
        <begin position="163"/>
        <end position="175"/>
    </location>
</feature>
<evidence type="ECO:0000313" key="3">
    <source>
        <dbReference type="WBParaSite" id="maker-unitig_27865-snap-gene-0.3-mRNA-1"/>
    </source>
</evidence>
<name>A0A1I8FBX2_9PLAT</name>
<dbReference type="AlphaFoldDB" id="A0A1I8FBX2"/>
<proteinExistence type="predicted"/>
<feature type="region of interest" description="Disordered" evidence="1">
    <location>
        <begin position="93"/>
        <end position="178"/>
    </location>
</feature>
<reference evidence="3" key="1">
    <citation type="submission" date="2016-11" db="UniProtKB">
        <authorList>
            <consortium name="WormBaseParasite"/>
        </authorList>
    </citation>
    <scope>IDENTIFICATION</scope>
</reference>
<dbReference type="WBParaSite" id="maker-unitig_27865-snap-gene-0.3-mRNA-1">
    <property type="protein sequence ID" value="maker-unitig_27865-snap-gene-0.3-mRNA-1"/>
    <property type="gene ID" value="maker-unitig_27865-snap-gene-0.3"/>
</dbReference>
<protein>
    <submittedName>
        <fullName evidence="3">Uncharacterized protein</fullName>
    </submittedName>
</protein>